<proteinExistence type="predicted"/>
<gene>
    <name evidence="2" type="ORF">SAMN02744645_1469</name>
</gene>
<feature type="region of interest" description="Disordered" evidence="1">
    <location>
        <begin position="356"/>
        <end position="413"/>
    </location>
</feature>
<reference evidence="2 3" key="1">
    <citation type="submission" date="2016-11" db="EMBL/GenBank/DDBJ databases">
        <authorList>
            <person name="Jaros S."/>
            <person name="Januszkiewicz K."/>
            <person name="Wedrychowicz H."/>
        </authorList>
    </citation>
    <scope>NUCLEOTIDE SEQUENCE [LARGE SCALE GENOMIC DNA]</scope>
    <source>
        <strain evidence="2 3">DSM 18231</strain>
    </source>
</reference>
<feature type="compositionally biased region" description="Polar residues" evidence="1">
    <location>
        <begin position="32"/>
        <end position="41"/>
    </location>
</feature>
<dbReference type="Proteomes" id="UP000184000">
    <property type="component" value="Unassembled WGS sequence"/>
</dbReference>
<feature type="compositionally biased region" description="Basic and acidic residues" evidence="1">
    <location>
        <begin position="44"/>
        <end position="61"/>
    </location>
</feature>
<protein>
    <submittedName>
        <fullName evidence="2">Uncharacterized protein</fullName>
    </submittedName>
</protein>
<accession>A0A1M5MSY4</accession>
<dbReference type="GeneID" id="98638154"/>
<evidence type="ECO:0000313" key="3">
    <source>
        <dbReference type="Proteomes" id="UP000184000"/>
    </source>
</evidence>
<organism evidence="2 3">
    <name type="scientific">Stutzerimonas xanthomarina DSM 18231</name>
    <dbReference type="NCBI Taxonomy" id="1403346"/>
    <lineage>
        <taxon>Bacteria</taxon>
        <taxon>Pseudomonadati</taxon>
        <taxon>Pseudomonadota</taxon>
        <taxon>Gammaproteobacteria</taxon>
        <taxon>Pseudomonadales</taxon>
        <taxon>Pseudomonadaceae</taxon>
        <taxon>Stutzerimonas</taxon>
    </lineage>
</organism>
<evidence type="ECO:0000256" key="1">
    <source>
        <dbReference type="SAM" id="MobiDB-lite"/>
    </source>
</evidence>
<dbReference type="AlphaFoldDB" id="A0A1M5MSY4"/>
<evidence type="ECO:0000313" key="2">
    <source>
        <dbReference type="EMBL" id="SHG80371.1"/>
    </source>
</evidence>
<sequence>MAGLDTRGAFDGLVQGFNMMDAYNHRKASSARADQQVQMQQRGLDMREQEFAAQQDDRQKQQDQQQIAQFYTGWASGIDAPITPELEQAFERNKLADPRHLFRPETEAAVQYADKLAKGEGSLFSKQTVDAMNDFYAPRVNRGNGGKKRLAGMYPGQKDGSFVFELEVEDEQGNKRLAPMTVNRGLEGEDDEVAQYEIDQAIGPVMGAKSIYQALGQNRDKMLGYLRSSGYLPKEAEKWERVEGPDGAILQRNTATGEMKSVVGRKSAGAGGAYAPSSDVKTLEYLKANGMSDQQARDELVRLKRGGSDSSISAGDRYRVTFLTNQIKEIDSQLEAFPDPEAEAALRQQREQLVQARQGLASDLGLAGVPGQQQARQEPKPSQPQQGPKVGHVEDGYEFLGGDPADPENWSKK</sequence>
<dbReference type="EMBL" id="FQXA01000002">
    <property type="protein sequence ID" value="SHG80371.1"/>
    <property type="molecule type" value="Genomic_DNA"/>
</dbReference>
<name>A0A1M5MSY4_9GAMM</name>
<dbReference type="RefSeq" id="WP_073299859.1">
    <property type="nucleotide sequence ID" value="NZ_FQXA01000002.1"/>
</dbReference>
<feature type="region of interest" description="Disordered" evidence="1">
    <location>
        <begin position="28"/>
        <end position="64"/>
    </location>
</feature>